<organism evidence="1 2">
    <name type="scientific">Xylella fastidiosa subsp. multiplex</name>
    <dbReference type="NCBI Taxonomy" id="644357"/>
    <lineage>
        <taxon>Bacteria</taxon>
        <taxon>Pseudomonadati</taxon>
        <taxon>Pseudomonadota</taxon>
        <taxon>Gammaproteobacteria</taxon>
        <taxon>Lysobacterales</taxon>
        <taxon>Lysobacteraceae</taxon>
        <taxon>Xylella</taxon>
    </lineage>
</organism>
<accession>A0A9Q4MI67</accession>
<dbReference type="EMBL" id="VDCJ01000335">
    <property type="protein sequence ID" value="MRU23280.1"/>
    <property type="molecule type" value="Genomic_DNA"/>
</dbReference>
<sequence>MAIPPGLPNMSRKVMLRYSKDGGYNWSAWVARDLGDVGAFQKRLRRYRLGQGRQWVFDIRITDPVVAHLLAMSLQASTGPA</sequence>
<proteinExistence type="predicted"/>
<reference evidence="1" key="1">
    <citation type="submission" date="2019-05" db="EMBL/GenBank/DDBJ databases">
        <authorList>
            <person name="Castillo A."/>
            <person name="Giampetruzzi A."/>
            <person name="Landa B."/>
            <person name="Saponari M."/>
            <person name="Almeida R.P.P."/>
            <person name="Moralejo E."/>
            <person name="Marco-Noales E."/>
            <person name="Velasco-Amo M.P."/>
            <person name="Roman-Ecija M."/>
            <person name="Navarro I."/>
            <person name="Monterde A."/>
            <person name="Barbe S."/>
        </authorList>
    </citation>
    <scope>NUCLEOTIDE SEQUENCE</scope>
    <source>
        <strain evidence="1">XYL1981</strain>
    </source>
</reference>
<evidence type="ECO:0000313" key="1">
    <source>
        <dbReference type="EMBL" id="MRU23280.1"/>
    </source>
</evidence>
<reference evidence="1" key="2">
    <citation type="journal article" date="2020" name="Appl. Environ. Microbiol.">
        <title>Multiple intercontinental introductions associated with the emergence of a plant pathogen in Europe.</title>
        <authorList>
            <person name="Landa B.B."/>
            <person name="Castillo A.I."/>
            <person name="Giampetruzzi A."/>
            <person name="Kahn A."/>
            <person name="Roman-Ecija M."/>
            <person name="Velasco-Amo M.P."/>
            <person name="Navas-Cortes J.A."/>
            <person name="Marco-Noales E."/>
            <person name="Barbe S."/>
            <person name="Moralejo E."/>
            <person name="Coletta-Filho H.D."/>
            <person name="Saldarelli P."/>
            <person name="Saponari M."/>
            <person name="Almeida R.P.P."/>
        </authorList>
    </citation>
    <scope>NUCLEOTIDE SEQUENCE</scope>
    <source>
        <strain evidence="1">XYL1981</strain>
    </source>
</reference>
<gene>
    <name evidence="1" type="ORF">FG476_04095</name>
</gene>
<name>A0A9Q4MI67_XYLFS</name>
<dbReference type="Proteomes" id="UP000474061">
    <property type="component" value="Unassembled WGS sequence"/>
</dbReference>
<dbReference type="AlphaFoldDB" id="A0A9Q4MI67"/>
<comment type="caution">
    <text evidence="1">The sequence shown here is derived from an EMBL/GenBank/DDBJ whole genome shotgun (WGS) entry which is preliminary data.</text>
</comment>
<evidence type="ECO:0000313" key="2">
    <source>
        <dbReference type="Proteomes" id="UP000474061"/>
    </source>
</evidence>
<protein>
    <submittedName>
        <fullName evidence="1">Uncharacterized protein</fullName>
    </submittedName>
</protein>